<feature type="compositionally biased region" description="Basic and acidic residues" evidence="12">
    <location>
        <begin position="1320"/>
        <end position="1335"/>
    </location>
</feature>
<dbReference type="CDD" id="cd15760">
    <property type="entry name" value="FYVE_scVPS27p_like"/>
    <property type="match status" value="1"/>
</dbReference>
<dbReference type="FunFam" id="3.60.15.10:FF:000008">
    <property type="entry name" value="Cleavage and polyadenylation specificity factor subunit 2"/>
    <property type="match status" value="1"/>
</dbReference>
<feature type="repeat" description="ANK" evidence="9">
    <location>
        <begin position="140"/>
        <end position="172"/>
    </location>
</feature>
<dbReference type="SMART" id="SM00248">
    <property type="entry name" value="ANK"/>
    <property type="match status" value="5"/>
</dbReference>
<dbReference type="Pfam" id="PF10996">
    <property type="entry name" value="Beta-Casp"/>
    <property type="match status" value="1"/>
</dbReference>
<feature type="repeat" description="ANK" evidence="9">
    <location>
        <begin position="207"/>
        <end position="231"/>
    </location>
</feature>
<keyword evidence="6" id="KW-0862">Zinc</keyword>
<dbReference type="PANTHER" id="PTHR45922">
    <property type="entry name" value="CLEAVAGE AND POLYADENYLATION SPECIFICITY FACTOR SUBUNIT 2"/>
    <property type="match status" value="1"/>
</dbReference>
<evidence type="ECO:0000256" key="7">
    <source>
        <dbReference type="ARBA" id="ARBA00022884"/>
    </source>
</evidence>
<dbReference type="PROSITE" id="PS50178">
    <property type="entry name" value="ZF_FYVE"/>
    <property type="match status" value="1"/>
</dbReference>
<dbReference type="GO" id="GO:0006398">
    <property type="term" value="P:mRNA 3'-end processing by stem-loop binding and cleavage"/>
    <property type="evidence" value="ECO:0007669"/>
    <property type="project" value="InterPro"/>
</dbReference>
<feature type="compositionally biased region" description="Polar residues" evidence="12">
    <location>
        <begin position="730"/>
        <end position="743"/>
    </location>
</feature>
<dbReference type="Gene3D" id="1.25.40.20">
    <property type="entry name" value="Ankyrin repeat-containing domain"/>
    <property type="match status" value="2"/>
</dbReference>
<dbReference type="GO" id="GO:0005847">
    <property type="term" value="C:mRNA cleavage and polyadenylation specificity factor complex"/>
    <property type="evidence" value="ECO:0007669"/>
    <property type="project" value="InterPro"/>
</dbReference>
<dbReference type="Pfam" id="PF13637">
    <property type="entry name" value="Ank_4"/>
    <property type="match status" value="1"/>
</dbReference>
<comment type="subcellular location">
    <subcellularLocation>
        <location evidence="1 11">Nucleus</location>
    </subcellularLocation>
</comment>
<dbReference type="GO" id="GO:0003723">
    <property type="term" value="F:RNA binding"/>
    <property type="evidence" value="ECO:0007669"/>
    <property type="project" value="UniProtKB-KW"/>
</dbReference>
<dbReference type="SMART" id="SM00064">
    <property type="entry name" value="FYVE"/>
    <property type="match status" value="1"/>
</dbReference>
<dbReference type="Gene3D" id="3.60.15.10">
    <property type="entry name" value="Ribonuclease Z/Hydroxyacylglutathione hydrolase-like"/>
    <property type="match status" value="1"/>
</dbReference>
<reference evidence="14" key="1">
    <citation type="submission" date="2021-06" db="EMBL/GenBank/DDBJ databases">
        <authorList>
            <person name="Kallberg Y."/>
            <person name="Tangrot J."/>
            <person name="Rosling A."/>
        </authorList>
    </citation>
    <scope>NUCLEOTIDE SEQUENCE</scope>
    <source>
        <strain evidence="14">FL966</strain>
    </source>
</reference>
<feature type="region of interest" description="Disordered" evidence="12">
    <location>
        <begin position="1320"/>
        <end position="1339"/>
    </location>
</feature>
<dbReference type="Pfam" id="PF13299">
    <property type="entry name" value="CPSF100_C"/>
    <property type="match status" value="1"/>
</dbReference>
<dbReference type="InterPro" id="IPR036866">
    <property type="entry name" value="RibonucZ/Hydroxyglut_hydro"/>
</dbReference>
<keyword evidence="7 11" id="KW-0694">RNA-binding</keyword>
<dbReference type="PRINTS" id="PR01415">
    <property type="entry name" value="ANKYRIN"/>
</dbReference>
<feature type="region of interest" description="Disordered" evidence="12">
    <location>
        <begin position="540"/>
        <end position="578"/>
    </location>
</feature>
<name>A0A9N9AEH3_9GLOM</name>
<dbReference type="InterPro" id="IPR025069">
    <property type="entry name" value="Cpsf2_C"/>
</dbReference>
<evidence type="ECO:0000256" key="6">
    <source>
        <dbReference type="ARBA" id="ARBA00022833"/>
    </source>
</evidence>
<dbReference type="GO" id="GO:0008270">
    <property type="term" value="F:zinc ion binding"/>
    <property type="evidence" value="ECO:0007669"/>
    <property type="project" value="UniProtKB-KW"/>
</dbReference>
<dbReference type="InterPro" id="IPR002110">
    <property type="entry name" value="Ankyrin_rpt"/>
</dbReference>
<keyword evidence="3 11" id="KW-0507">mRNA processing</keyword>
<dbReference type="InterPro" id="IPR011011">
    <property type="entry name" value="Znf_FYVE_PHD"/>
</dbReference>
<feature type="repeat" description="ANK" evidence="9">
    <location>
        <begin position="106"/>
        <end position="139"/>
    </location>
</feature>
<evidence type="ECO:0000256" key="10">
    <source>
        <dbReference type="PROSITE-ProRule" id="PRU00091"/>
    </source>
</evidence>
<dbReference type="Pfam" id="PF00023">
    <property type="entry name" value="Ank"/>
    <property type="match status" value="1"/>
</dbReference>
<sequence length="1557" mass="173764">MVSSPPLAPTLRIPDIPDSVHPPIPGESHRYYGNIHKKQVKLPSNTNTQTSRASRNDIDGSVENDTTIHEATAAGNMDRVKELLDPRGSGETTSSFLLANEASSSSGLTPLHYAASRGHLEIVKWLIADAGAIVDLEDQTGETALLKASYNGHAAVVDLLLQKTANVDQKDSDGWTALHNASAQGYLPIVKHLLENANADVDVKSNKGHTPLMNAASKGHVDIVEYLLDRGGANPLIKNSFGETAYDAAATSQEVYICELLEKAEREWWKGKKPVPEASSLNDLMHIPDTNQPYDPYTFHITVPVVLHENQRSSGSFGLSIRGPSKYSANSLLKSDVRGPWSHHPSGRPQYKESVQLPSGISSSISIISNTTLSKPSQRPWFWVTDWQIDFTHPRVDSQGWQYSKSFDDPDVVWTATPQSNSSGWVRRRRWVRVMKRRMDLTESGLQFVSNSENDTPDYIEKAESIVKKNSDNSSKGKAVDLSFTEQLTRYKEAIEILSSGIKTDQNVQRKQEAISLVSSFMQHAEYLENMVKGIDVTPRSPSLHDVPITPNLSKSPSPTPTPFRSDILPKSPKTADTGIITNLRAPSTASFETIENPWTNAVQSEDVGITQPSIYENQIVSSARAHPQTSVNMTNVPGHSISSGYKWENDEDVNECRRCRVRFSMFVRKHHCRRCGQVVCAKCSSARVHLPPQQVLHNPSGNGEASQTSQYHRVCSTCHTSMGHTIRPRSNSFTSTTLTGGASSVSNSRRMSNSSTMTECPACSISLNKVGGKPAQEEHVRNCLENKNGNSVSGYKYVVYKLLQNNFLVGQECPICFEEFLAEVDDEVRIMLDCGWNDEFNVEDLKHLRRVAKQVDALLLSHPDLSHLGAYPYAYGHFGLSCPVYATVPVVHMGRMCMYDIFQSKTNEAKFETFALDNVDAAFEKVNTLKYSQPMVLGGKCKGITITAYAAGHTIGGTIWKIKKDTEEIVYAVDYNHKKERLYDGTVLHNNGVVLDALSRPSLMITDAYNSLIIHPARKYRDAALFDTITNTMKNKGSVLLPTDSSARVLELAYLLDQHWAFYQFSYPLILLTHQSYRTIQFAKSMLEWMSDAINRQFDSKRENPFEFRYKELSKYPGPKVVLASSSSLDTGYARDLLLEWGTSESNALILTDRGSPNSLARKLYNEWDRLSQSNDGPVKPSVNLNLTMDLLIKKKVPLEGTELSEYKSELRKKQEREAAQAALIAKSLSIIEDDESDESESEIGDTDIEELLSKHFDLYVRDATKYGGFFKQTQSYLMFPYVEKRKRYDDYGEIIQVEQFARGIVDENAGNIDVNGDKVDMSSDKDEFDKEDSTNTFPESNVPTKYISYEQEIKFQCQMRFIDLEGTNDGRSLKTIVPQVQPRKLIVVHASPEATNDFAQSCLAIRSMTRDIYTPDVGEVLNVSAAINFYQVKLTDALVSSLKLSKLEDYDIAFVNGKISFPPDSSLPVLDVVPIEELSSGTHNPVFVGEVKLTELKRVLQSEGITAEFKDEGVLVCNEKVAVRKTPNGQLILEGSLSDDYYKIRSIIYAQHAIL</sequence>
<comment type="caution">
    <text evidence="14">The sequence shown here is derived from an EMBL/GenBank/DDBJ whole genome shotgun (WGS) entry which is preliminary data.</text>
</comment>
<dbReference type="InterPro" id="IPR000306">
    <property type="entry name" value="Znf_FYVE"/>
</dbReference>
<accession>A0A9N9AEH3</accession>
<evidence type="ECO:0000256" key="8">
    <source>
        <dbReference type="ARBA" id="ARBA00023242"/>
    </source>
</evidence>
<dbReference type="SMART" id="SM01027">
    <property type="entry name" value="Beta-Casp"/>
    <property type="match status" value="1"/>
</dbReference>
<dbReference type="InterPro" id="IPR001279">
    <property type="entry name" value="Metallo-B-lactamas"/>
</dbReference>
<dbReference type="InterPro" id="IPR035639">
    <property type="entry name" value="CPSF2_MBL"/>
</dbReference>
<organism evidence="14 15">
    <name type="scientific">Cetraspora pellucida</name>
    <dbReference type="NCBI Taxonomy" id="1433469"/>
    <lineage>
        <taxon>Eukaryota</taxon>
        <taxon>Fungi</taxon>
        <taxon>Fungi incertae sedis</taxon>
        <taxon>Mucoromycota</taxon>
        <taxon>Glomeromycotina</taxon>
        <taxon>Glomeromycetes</taxon>
        <taxon>Diversisporales</taxon>
        <taxon>Gigasporaceae</taxon>
        <taxon>Cetraspora</taxon>
    </lineage>
</organism>
<evidence type="ECO:0000259" key="13">
    <source>
        <dbReference type="PROSITE" id="PS50178"/>
    </source>
</evidence>
<dbReference type="Pfam" id="PF16661">
    <property type="entry name" value="Lactamase_B_6"/>
    <property type="match status" value="1"/>
</dbReference>
<dbReference type="EMBL" id="CAJVQA010001801">
    <property type="protein sequence ID" value="CAG8526659.1"/>
    <property type="molecule type" value="Genomic_DNA"/>
</dbReference>
<dbReference type="PROSITE" id="PS50297">
    <property type="entry name" value="ANK_REP_REGION"/>
    <property type="match status" value="4"/>
</dbReference>
<comment type="similarity">
    <text evidence="2 11">Belongs to the metallo-beta-lactamase superfamily. RNA-metabolizing metallo-beta-lactamase-like family. CPSF2/YSH1 subfamily.</text>
</comment>
<evidence type="ECO:0000256" key="4">
    <source>
        <dbReference type="ARBA" id="ARBA00022723"/>
    </source>
</evidence>
<dbReference type="InterPro" id="IPR017455">
    <property type="entry name" value="Znf_FYVE-rel"/>
</dbReference>
<feature type="region of interest" description="Disordered" evidence="12">
    <location>
        <begin position="1"/>
        <end position="63"/>
    </location>
</feature>
<feature type="repeat" description="ANK" evidence="9">
    <location>
        <begin position="173"/>
        <end position="206"/>
    </location>
</feature>
<dbReference type="Gene3D" id="3.30.40.10">
    <property type="entry name" value="Zinc/RING finger domain, C3HC4 (zinc finger)"/>
    <property type="match status" value="1"/>
</dbReference>
<evidence type="ECO:0000256" key="3">
    <source>
        <dbReference type="ARBA" id="ARBA00022664"/>
    </source>
</evidence>
<dbReference type="SUPFAM" id="SSF56281">
    <property type="entry name" value="Metallo-hydrolase/oxidoreductase"/>
    <property type="match status" value="1"/>
</dbReference>
<feature type="compositionally biased region" description="Low complexity" evidence="12">
    <location>
        <begin position="744"/>
        <end position="754"/>
    </location>
</feature>
<evidence type="ECO:0000256" key="12">
    <source>
        <dbReference type="SAM" id="MobiDB-lite"/>
    </source>
</evidence>
<dbReference type="PANTHER" id="PTHR45922:SF1">
    <property type="entry name" value="CLEAVAGE AND POLYADENYLATION SPECIFICITY FACTOR SUBUNIT 2"/>
    <property type="match status" value="1"/>
</dbReference>
<evidence type="ECO:0000256" key="9">
    <source>
        <dbReference type="PROSITE-ProRule" id="PRU00023"/>
    </source>
</evidence>
<keyword evidence="5 10" id="KW-0863">Zinc-finger</keyword>
<feature type="domain" description="FYVE-type" evidence="13">
    <location>
        <begin position="651"/>
        <end position="724"/>
    </location>
</feature>
<gene>
    <name evidence="14" type="ORF">CPELLU_LOCUS3648</name>
</gene>
<dbReference type="Pfam" id="PF07521">
    <property type="entry name" value="RMMBL"/>
    <property type="match status" value="1"/>
</dbReference>
<feature type="region of interest" description="Disordered" evidence="12">
    <location>
        <begin position="730"/>
        <end position="754"/>
    </location>
</feature>
<dbReference type="Pfam" id="PF01363">
    <property type="entry name" value="FYVE"/>
    <property type="match status" value="1"/>
</dbReference>
<dbReference type="SUPFAM" id="SSF48403">
    <property type="entry name" value="Ankyrin repeat"/>
    <property type="match status" value="1"/>
</dbReference>
<evidence type="ECO:0000256" key="2">
    <source>
        <dbReference type="ARBA" id="ARBA00010624"/>
    </source>
</evidence>
<keyword evidence="15" id="KW-1185">Reference proteome</keyword>
<evidence type="ECO:0000256" key="5">
    <source>
        <dbReference type="ARBA" id="ARBA00022771"/>
    </source>
</evidence>
<evidence type="ECO:0000313" key="14">
    <source>
        <dbReference type="EMBL" id="CAG8526659.1"/>
    </source>
</evidence>
<feature type="compositionally biased region" description="Polar residues" evidence="12">
    <location>
        <begin position="42"/>
        <end position="53"/>
    </location>
</feature>
<dbReference type="InterPro" id="IPR036770">
    <property type="entry name" value="Ankyrin_rpt-contain_sf"/>
</dbReference>
<keyword evidence="4" id="KW-0479">Metal-binding</keyword>
<protein>
    <recommendedName>
        <fullName evidence="11">Cleavage and polyadenylation specificity factor subunit 2</fullName>
    </recommendedName>
    <alternativeName>
        <fullName evidence="11">Cleavage and polyadenylation specificity factor 100 kDa subunit</fullName>
    </alternativeName>
</protein>
<dbReference type="PROSITE" id="PS50088">
    <property type="entry name" value="ANK_REPEAT"/>
    <property type="match status" value="4"/>
</dbReference>
<dbReference type="InterPro" id="IPR013083">
    <property type="entry name" value="Znf_RING/FYVE/PHD"/>
</dbReference>
<dbReference type="InterPro" id="IPR027075">
    <property type="entry name" value="CPSF2"/>
</dbReference>
<evidence type="ECO:0000256" key="11">
    <source>
        <dbReference type="RuleBase" id="RU365006"/>
    </source>
</evidence>
<dbReference type="InterPro" id="IPR022712">
    <property type="entry name" value="Beta_Casp"/>
</dbReference>
<keyword evidence="9" id="KW-0040">ANK repeat</keyword>
<dbReference type="Proteomes" id="UP000789759">
    <property type="component" value="Unassembled WGS sequence"/>
</dbReference>
<dbReference type="OrthoDB" id="64353at2759"/>
<dbReference type="CDD" id="cd16293">
    <property type="entry name" value="CPSF2-like_MBL-fold"/>
    <property type="match status" value="1"/>
</dbReference>
<evidence type="ECO:0000256" key="1">
    <source>
        <dbReference type="ARBA" id="ARBA00004123"/>
    </source>
</evidence>
<proteinExistence type="inferred from homology"/>
<dbReference type="Pfam" id="PF12796">
    <property type="entry name" value="Ank_2"/>
    <property type="match status" value="1"/>
</dbReference>
<dbReference type="InterPro" id="IPR011108">
    <property type="entry name" value="RMMBL"/>
</dbReference>
<dbReference type="Gene3D" id="1.20.58.80">
    <property type="entry name" value="Phosphotransferase system, lactose/cellobiose-type IIA subunit"/>
    <property type="match status" value="1"/>
</dbReference>
<evidence type="ECO:0000313" key="15">
    <source>
        <dbReference type="Proteomes" id="UP000789759"/>
    </source>
</evidence>
<keyword evidence="8 11" id="KW-0539">Nucleus</keyword>
<dbReference type="SUPFAM" id="SSF57903">
    <property type="entry name" value="FYVE/PHD zinc finger"/>
    <property type="match status" value="1"/>
</dbReference>